<dbReference type="InterPro" id="IPR015422">
    <property type="entry name" value="PyrdxlP-dep_Trfase_small"/>
</dbReference>
<accession>A0A830BHR4</accession>
<evidence type="ECO:0000256" key="3">
    <source>
        <dbReference type="ARBA" id="ARBA00022898"/>
    </source>
</evidence>
<comment type="similarity">
    <text evidence="2 4">Belongs to the class-I pyridoxal-phosphate-dependent aminotransferase family.</text>
</comment>
<keyword evidence="7" id="KW-0032">Aminotransferase</keyword>
<evidence type="ECO:0000259" key="6">
    <source>
        <dbReference type="Pfam" id="PF00155"/>
    </source>
</evidence>
<dbReference type="InterPro" id="IPR004839">
    <property type="entry name" value="Aminotransferase_I/II_large"/>
</dbReference>
<feature type="modified residue" description="N6-(pyridoxal phosphate)lysine" evidence="5">
    <location>
        <position position="247"/>
    </location>
</feature>
<evidence type="ECO:0000256" key="1">
    <source>
        <dbReference type="ARBA" id="ARBA00001933"/>
    </source>
</evidence>
<dbReference type="PANTHER" id="PTHR45744">
    <property type="entry name" value="TYROSINE AMINOTRANSFERASE"/>
    <property type="match status" value="1"/>
</dbReference>
<dbReference type="GO" id="GO:0004838">
    <property type="term" value="F:L-tyrosine-2-oxoglutarate transaminase activity"/>
    <property type="evidence" value="ECO:0007669"/>
    <property type="project" value="TreeGrafter"/>
</dbReference>
<evidence type="ECO:0000256" key="4">
    <source>
        <dbReference type="PIRNR" id="PIRNR000517"/>
    </source>
</evidence>
<dbReference type="FunFam" id="3.40.640.10:FF:000048">
    <property type="entry name" value="tyrosine aminotransferase"/>
    <property type="match status" value="1"/>
</dbReference>
<gene>
    <name evidence="7" type="ORF">PHJA_000787400</name>
</gene>
<evidence type="ECO:0000313" key="8">
    <source>
        <dbReference type="Proteomes" id="UP000653305"/>
    </source>
</evidence>
<dbReference type="EMBL" id="BMAC01000124">
    <property type="protein sequence ID" value="GFP86436.1"/>
    <property type="molecule type" value="Genomic_DNA"/>
</dbReference>
<dbReference type="Pfam" id="PF00155">
    <property type="entry name" value="Aminotran_1_2"/>
    <property type="match status" value="1"/>
</dbReference>
<evidence type="ECO:0000256" key="5">
    <source>
        <dbReference type="PIRSR" id="PIRSR000517-1"/>
    </source>
</evidence>
<proteinExistence type="inferred from homology"/>
<name>A0A830BHR4_9LAMI</name>
<keyword evidence="3 4" id="KW-0663">Pyridoxal phosphate</keyword>
<evidence type="ECO:0000313" key="7">
    <source>
        <dbReference type="EMBL" id="GFP86436.1"/>
    </source>
</evidence>
<dbReference type="InterPro" id="IPR015424">
    <property type="entry name" value="PyrdxlP-dep_Trfase"/>
</dbReference>
<dbReference type="Gene3D" id="3.40.640.10">
    <property type="entry name" value="Type I PLP-dependent aspartate aminotransferase-like (Major domain)"/>
    <property type="match status" value="1"/>
</dbReference>
<comment type="caution">
    <text evidence="7">The sequence shown here is derived from an EMBL/GenBank/DDBJ whole genome shotgun (WGS) entry which is preliminary data.</text>
</comment>
<reference evidence="7" key="1">
    <citation type="submission" date="2020-07" db="EMBL/GenBank/DDBJ databases">
        <title>Ethylene signaling mediates host invasion by parasitic plants.</title>
        <authorList>
            <person name="Yoshida S."/>
        </authorList>
    </citation>
    <scope>NUCLEOTIDE SEQUENCE</scope>
    <source>
        <strain evidence="7">Okayama</strain>
    </source>
</reference>
<dbReference type="OrthoDB" id="7042322at2759"/>
<dbReference type="InterPro" id="IPR004838">
    <property type="entry name" value="NHTrfase_class1_PyrdxlP-BS"/>
</dbReference>
<dbReference type="GO" id="GO:0006572">
    <property type="term" value="P:L-tyrosine catabolic process"/>
    <property type="evidence" value="ECO:0007669"/>
    <property type="project" value="TreeGrafter"/>
</dbReference>
<dbReference type="PANTHER" id="PTHR45744:SF25">
    <property type="entry name" value="AMINOTRANSFERASE TAT2-RELATED"/>
    <property type="match status" value="1"/>
</dbReference>
<dbReference type="SUPFAM" id="SSF53383">
    <property type="entry name" value="PLP-dependent transferases"/>
    <property type="match status" value="1"/>
</dbReference>
<keyword evidence="8" id="KW-1185">Reference proteome</keyword>
<feature type="domain" description="Aminotransferase class I/classII large" evidence="6">
    <location>
        <begin position="40"/>
        <end position="402"/>
    </location>
</feature>
<dbReference type="AlphaFoldDB" id="A0A830BHR4"/>
<dbReference type="CDD" id="cd00609">
    <property type="entry name" value="AAT_like"/>
    <property type="match status" value="1"/>
</dbReference>
<dbReference type="Gene3D" id="3.90.1150.10">
    <property type="entry name" value="Aspartate Aminotransferase, domain 1"/>
    <property type="match status" value="1"/>
</dbReference>
<dbReference type="Proteomes" id="UP000653305">
    <property type="component" value="Unassembled WGS sequence"/>
</dbReference>
<organism evidence="7 8">
    <name type="scientific">Phtheirospermum japonicum</name>
    <dbReference type="NCBI Taxonomy" id="374723"/>
    <lineage>
        <taxon>Eukaryota</taxon>
        <taxon>Viridiplantae</taxon>
        <taxon>Streptophyta</taxon>
        <taxon>Embryophyta</taxon>
        <taxon>Tracheophyta</taxon>
        <taxon>Spermatophyta</taxon>
        <taxon>Magnoliopsida</taxon>
        <taxon>eudicotyledons</taxon>
        <taxon>Gunneridae</taxon>
        <taxon>Pentapetalae</taxon>
        <taxon>asterids</taxon>
        <taxon>lamiids</taxon>
        <taxon>Lamiales</taxon>
        <taxon>Orobanchaceae</taxon>
        <taxon>Orobanchaceae incertae sedis</taxon>
        <taxon>Phtheirospermum</taxon>
    </lineage>
</organism>
<dbReference type="PROSITE" id="PS00105">
    <property type="entry name" value="AA_TRANSFER_CLASS_1"/>
    <property type="match status" value="1"/>
</dbReference>
<evidence type="ECO:0000256" key="2">
    <source>
        <dbReference type="ARBA" id="ARBA00007441"/>
    </source>
</evidence>
<protein>
    <submittedName>
        <fullName evidence="7">Probable aminotransferase tat2</fullName>
    </submittedName>
</protein>
<dbReference type="GO" id="GO:0030170">
    <property type="term" value="F:pyridoxal phosphate binding"/>
    <property type="evidence" value="ECO:0007669"/>
    <property type="project" value="InterPro"/>
</dbReference>
<dbReference type="InterPro" id="IPR005958">
    <property type="entry name" value="TyrNic_aminoTrfase"/>
</dbReference>
<dbReference type="PIRSF" id="PIRSF000517">
    <property type="entry name" value="Tyr_transaminase"/>
    <property type="match status" value="1"/>
</dbReference>
<sequence>MENKLCKWGFKNQKEPNVTIREIIEVLKRNLKENEQRPTIHLSHGDPTSYSCFRTTPVAEQSLFSAIQSSLFNGYAPSAGIPTARRAVAEYLSNDLPYKLSENDIFLTAGANHAIEVLITVLARPGANILFPRPGYPVYEARAAFSGLEVRHFDLLPDKHWEVDLDSVEALADENTIAMVVINPGNPCGTVFRIEHMQKIAETAEKIGVVVIADEVYNHLAFGYAEYFPMGIFGSIAPVITLGSISKRWLVPGWRVGWIAVTDPNGVLEKSGIVECIQSYINITADPATLVQGAVPEILEKSTEEFFTKTNDTLRVTANACFSKLAEIPCLHCPCNPDGAMSTMVKINLPLLEDVEDDMDFALKLANEESVLVLPGSILGLKNWLRLTFAVELDTLLDGLERIKAFCLRHSDE</sequence>
<comment type="cofactor">
    <cofactor evidence="1 4 5">
        <name>pyridoxal 5'-phosphate</name>
        <dbReference type="ChEBI" id="CHEBI:597326"/>
    </cofactor>
</comment>
<dbReference type="NCBIfam" id="TIGR01265">
    <property type="entry name" value="tyr_nico_aTase"/>
    <property type="match status" value="1"/>
</dbReference>
<keyword evidence="7" id="KW-0808">Transferase</keyword>
<dbReference type="InterPro" id="IPR015421">
    <property type="entry name" value="PyrdxlP-dep_Trfase_major"/>
</dbReference>